<dbReference type="SMART" id="SM00387">
    <property type="entry name" value="HATPase_c"/>
    <property type="match status" value="1"/>
</dbReference>
<protein>
    <recommendedName>
        <fullName evidence="3">histidine kinase</fullName>
        <ecNumber evidence="3">2.7.13.3</ecNumber>
    </recommendedName>
</protein>
<evidence type="ECO:0000313" key="21">
    <source>
        <dbReference type="Proteomes" id="UP000037269"/>
    </source>
</evidence>
<dbReference type="InterPro" id="IPR036097">
    <property type="entry name" value="HisK_dim/P_sf"/>
</dbReference>
<evidence type="ECO:0000256" key="2">
    <source>
        <dbReference type="ARBA" id="ARBA00004651"/>
    </source>
</evidence>
<dbReference type="EMBL" id="FNED01000030">
    <property type="protein sequence ID" value="SDJ84388.1"/>
    <property type="molecule type" value="Genomic_DNA"/>
</dbReference>
<dbReference type="InterPro" id="IPR036890">
    <property type="entry name" value="HATPase_C_sf"/>
</dbReference>
<dbReference type="CDD" id="cd00075">
    <property type="entry name" value="HATPase"/>
    <property type="match status" value="1"/>
</dbReference>
<name>A0A0D1XM51_ANEMI</name>
<dbReference type="SUPFAM" id="SSF158472">
    <property type="entry name" value="HAMP domain-like"/>
    <property type="match status" value="1"/>
</dbReference>
<comment type="catalytic activity">
    <reaction evidence="1">
        <text>ATP + protein L-histidine = ADP + protein N-phospho-L-histidine.</text>
        <dbReference type="EC" id="2.7.13.3"/>
    </reaction>
</comment>
<reference evidence="18 21" key="1">
    <citation type="submission" date="2015-07" db="EMBL/GenBank/DDBJ databases">
        <title>Fjat-14205 dsm 2895.</title>
        <authorList>
            <person name="Liu B."/>
            <person name="Wang J."/>
            <person name="Zhu Y."/>
            <person name="Liu G."/>
            <person name="Chen Q."/>
            <person name="Chen Z."/>
            <person name="Lan J."/>
            <person name="Che J."/>
            <person name="Ge C."/>
            <person name="Shi H."/>
            <person name="Pan Z."/>
            <person name="Liu X."/>
        </authorList>
    </citation>
    <scope>NUCLEOTIDE SEQUENCE [LARGE SCALE GENOMIC DNA]</scope>
    <source>
        <strain evidence="18 21">DSM 2895</strain>
    </source>
</reference>
<keyword evidence="4" id="KW-1003">Cell membrane</keyword>
<feature type="domain" description="HAMP" evidence="17">
    <location>
        <begin position="185"/>
        <end position="237"/>
    </location>
</feature>
<proteinExistence type="predicted"/>
<dbReference type="PATRIC" id="fig|47500.8.peg.418"/>
<evidence type="ECO:0000313" key="22">
    <source>
        <dbReference type="Proteomes" id="UP000182836"/>
    </source>
</evidence>
<evidence type="ECO:0000256" key="14">
    <source>
        <dbReference type="SAM" id="Coils"/>
    </source>
</evidence>
<sequence>MRRKSKLFGMLLRNYIMFSLTVGASVILLLLFFVERTNDWLPAQQMSLLQAGEIVRSHTADIPSESIEALHGWVEILDERLQVIELKGIKQDGPDAYTERELNALFYDMKENPFYTSIAPFRTDNGQVRYCVVRLPKKNIKAGFTLDEGTPENQSIFWGTLAETGLLFLVLFGINVYVYSRLTATRLTNPLREIAAGICSIAGGRYHERLRFEAHYELAQIQESFNVMAEKLEKAETEKRQLEESKQRMLVHISHDLKTPITTIQGYANALQLGMIEEEAKKQRTLNLIHDKTKLVTELIDDVFELSKLESPDYPIVKEASDLAEFVREMAVAYYDLFEERSFVFEYDIPAQEVSVPFNGKLLYRAVSNLLANALKYNPPGTHVRLTLADGDEMIRIEAADNGVGIPDHLRDRVFDAFVRGDAARKSDGGTGLGLTIARHIVEKHGGQLRLHVDEGWTRFELMLPKAASS</sequence>
<dbReference type="InterPro" id="IPR050398">
    <property type="entry name" value="HssS/ArlS-like"/>
</dbReference>
<evidence type="ECO:0000259" key="16">
    <source>
        <dbReference type="PROSITE" id="PS50109"/>
    </source>
</evidence>
<evidence type="ECO:0000256" key="12">
    <source>
        <dbReference type="ARBA" id="ARBA00023012"/>
    </source>
</evidence>
<dbReference type="EC" id="2.7.13.3" evidence="3"/>
<dbReference type="Gene3D" id="3.30.565.10">
    <property type="entry name" value="Histidine kinase-like ATPase, C-terminal domain"/>
    <property type="match status" value="1"/>
</dbReference>
<dbReference type="InterPro" id="IPR004358">
    <property type="entry name" value="Sig_transdc_His_kin-like_C"/>
</dbReference>
<keyword evidence="11 15" id="KW-1133">Transmembrane helix</keyword>
<evidence type="ECO:0000256" key="5">
    <source>
        <dbReference type="ARBA" id="ARBA00022553"/>
    </source>
</evidence>
<dbReference type="OrthoDB" id="335833at2"/>
<evidence type="ECO:0000256" key="6">
    <source>
        <dbReference type="ARBA" id="ARBA00022679"/>
    </source>
</evidence>
<dbReference type="Gene3D" id="1.10.287.130">
    <property type="match status" value="1"/>
</dbReference>
<dbReference type="InterPro" id="IPR003594">
    <property type="entry name" value="HATPase_dom"/>
</dbReference>
<dbReference type="GO" id="GO:0000155">
    <property type="term" value="F:phosphorelay sensor kinase activity"/>
    <property type="evidence" value="ECO:0007669"/>
    <property type="project" value="InterPro"/>
</dbReference>
<dbReference type="InterPro" id="IPR003660">
    <property type="entry name" value="HAMP_dom"/>
</dbReference>
<dbReference type="PANTHER" id="PTHR45528">
    <property type="entry name" value="SENSOR HISTIDINE KINASE CPXA"/>
    <property type="match status" value="1"/>
</dbReference>
<dbReference type="RefSeq" id="WP_043066417.1">
    <property type="nucleotide sequence ID" value="NZ_BJOA01000319.1"/>
</dbReference>
<reference evidence="20 22" key="2">
    <citation type="submission" date="2016-10" db="EMBL/GenBank/DDBJ databases">
        <authorList>
            <person name="de Groot N.N."/>
        </authorList>
    </citation>
    <scope>NUCLEOTIDE SEQUENCE [LARGE SCALE GENOMIC DNA]</scope>
    <source>
        <strain evidence="20 22">DSM 2895</strain>
    </source>
</reference>
<keyword evidence="14" id="KW-0175">Coiled coil</keyword>
<dbReference type="SUPFAM" id="SSF47384">
    <property type="entry name" value="Homodimeric domain of signal transducing histidine kinase"/>
    <property type="match status" value="1"/>
</dbReference>
<evidence type="ECO:0000313" key="20">
    <source>
        <dbReference type="EMBL" id="SDJ84388.1"/>
    </source>
</evidence>
<evidence type="ECO:0000259" key="17">
    <source>
        <dbReference type="PROSITE" id="PS50885"/>
    </source>
</evidence>
<evidence type="ECO:0000256" key="7">
    <source>
        <dbReference type="ARBA" id="ARBA00022692"/>
    </source>
</evidence>
<feature type="domain" description="Histidine kinase" evidence="16">
    <location>
        <begin position="252"/>
        <end position="468"/>
    </location>
</feature>
<evidence type="ECO:0000313" key="18">
    <source>
        <dbReference type="EMBL" id="KON90677.1"/>
    </source>
</evidence>
<dbReference type="AlphaFoldDB" id="A0A0D1XM51"/>
<dbReference type="EMBL" id="LGUG01000011">
    <property type="protein sequence ID" value="KON90677.1"/>
    <property type="molecule type" value="Genomic_DNA"/>
</dbReference>
<evidence type="ECO:0000256" key="3">
    <source>
        <dbReference type="ARBA" id="ARBA00012438"/>
    </source>
</evidence>
<feature type="transmembrane region" description="Helical" evidence="15">
    <location>
        <begin position="12"/>
        <end position="34"/>
    </location>
</feature>
<evidence type="ECO:0000256" key="8">
    <source>
        <dbReference type="ARBA" id="ARBA00022741"/>
    </source>
</evidence>
<dbReference type="Gene3D" id="6.10.340.10">
    <property type="match status" value="1"/>
</dbReference>
<dbReference type="GO" id="GO:0005886">
    <property type="term" value="C:plasma membrane"/>
    <property type="evidence" value="ECO:0007669"/>
    <property type="project" value="UniProtKB-SubCell"/>
</dbReference>
<dbReference type="Proteomes" id="UP000182836">
    <property type="component" value="Unassembled WGS sequence"/>
</dbReference>
<feature type="coiled-coil region" evidence="14">
    <location>
        <begin position="218"/>
        <end position="252"/>
    </location>
</feature>
<dbReference type="Pfam" id="PF00672">
    <property type="entry name" value="HAMP"/>
    <property type="match status" value="1"/>
</dbReference>
<keyword evidence="13 15" id="KW-0472">Membrane</keyword>
<organism evidence="18 21">
    <name type="scientific">Aneurinibacillus migulanus</name>
    <name type="common">Bacillus migulanus</name>
    <dbReference type="NCBI Taxonomy" id="47500"/>
    <lineage>
        <taxon>Bacteria</taxon>
        <taxon>Bacillati</taxon>
        <taxon>Bacillota</taxon>
        <taxon>Bacilli</taxon>
        <taxon>Bacillales</taxon>
        <taxon>Paenibacillaceae</taxon>
        <taxon>Aneurinibacillus group</taxon>
        <taxon>Aneurinibacillus</taxon>
    </lineage>
</organism>
<keyword evidence="7 15" id="KW-0812">Transmembrane</keyword>
<dbReference type="PANTHER" id="PTHR45528:SF1">
    <property type="entry name" value="SENSOR HISTIDINE KINASE CPXA"/>
    <property type="match status" value="1"/>
</dbReference>
<dbReference type="PRINTS" id="PR00344">
    <property type="entry name" value="BCTRLSENSOR"/>
</dbReference>
<keyword evidence="6" id="KW-0808">Transferase</keyword>
<dbReference type="PROSITE" id="PS50885">
    <property type="entry name" value="HAMP"/>
    <property type="match status" value="1"/>
</dbReference>
<evidence type="ECO:0000256" key="9">
    <source>
        <dbReference type="ARBA" id="ARBA00022777"/>
    </source>
</evidence>
<evidence type="ECO:0000256" key="10">
    <source>
        <dbReference type="ARBA" id="ARBA00022840"/>
    </source>
</evidence>
<dbReference type="GO" id="GO:0005524">
    <property type="term" value="F:ATP binding"/>
    <property type="evidence" value="ECO:0007669"/>
    <property type="project" value="UniProtKB-KW"/>
</dbReference>
<keyword evidence="12" id="KW-0902">Two-component regulatory system</keyword>
<evidence type="ECO:0000256" key="1">
    <source>
        <dbReference type="ARBA" id="ARBA00000085"/>
    </source>
</evidence>
<keyword evidence="8" id="KW-0547">Nucleotide-binding</keyword>
<dbReference type="CDD" id="cd06225">
    <property type="entry name" value="HAMP"/>
    <property type="match status" value="1"/>
</dbReference>
<dbReference type="Pfam" id="PF02518">
    <property type="entry name" value="HATPase_c"/>
    <property type="match status" value="1"/>
</dbReference>
<accession>A0A0D1XM51</accession>
<dbReference type="Proteomes" id="UP000037269">
    <property type="component" value="Unassembled WGS sequence"/>
</dbReference>
<dbReference type="PROSITE" id="PS50109">
    <property type="entry name" value="HIS_KIN"/>
    <property type="match status" value="1"/>
</dbReference>
<dbReference type="EMBL" id="LGUG01000004">
    <property type="protein sequence ID" value="KON96651.1"/>
    <property type="molecule type" value="Genomic_DNA"/>
</dbReference>
<gene>
    <name evidence="19" type="ORF">AF333_15370</name>
    <name evidence="18" type="ORF">AF333_28630</name>
    <name evidence="20" type="ORF">SAMN04487909_1306</name>
</gene>
<dbReference type="Pfam" id="PF00512">
    <property type="entry name" value="HisKA"/>
    <property type="match status" value="1"/>
</dbReference>
<dbReference type="InterPro" id="IPR005467">
    <property type="entry name" value="His_kinase_dom"/>
</dbReference>
<evidence type="ECO:0000256" key="4">
    <source>
        <dbReference type="ARBA" id="ARBA00022475"/>
    </source>
</evidence>
<comment type="subcellular location">
    <subcellularLocation>
        <location evidence="2">Cell membrane</location>
        <topology evidence="2">Multi-pass membrane protein</topology>
    </subcellularLocation>
</comment>
<keyword evidence="5" id="KW-0597">Phosphoprotein</keyword>
<evidence type="ECO:0000313" key="19">
    <source>
        <dbReference type="EMBL" id="KON96651.1"/>
    </source>
</evidence>
<evidence type="ECO:0000256" key="15">
    <source>
        <dbReference type="SAM" id="Phobius"/>
    </source>
</evidence>
<keyword evidence="21" id="KW-1185">Reference proteome</keyword>
<dbReference type="CDD" id="cd00082">
    <property type="entry name" value="HisKA"/>
    <property type="match status" value="1"/>
</dbReference>
<dbReference type="SUPFAM" id="SSF55874">
    <property type="entry name" value="ATPase domain of HSP90 chaperone/DNA topoisomerase II/histidine kinase"/>
    <property type="match status" value="1"/>
</dbReference>
<dbReference type="GeneID" id="42309099"/>
<evidence type="ECO:0000256" key="13">
    <source>
        <dbReference type="ARBA" id="ARBA00023136"/>
    </source>
</evidence>
<evidence type="ECO:0000256" key="11">
    <source>
        <dbReference type="ARBA" id="ARBA00022989"/>
    </source>
</evidence>
<dbReference type="SMART" id="SM00304">
    <property type="entry name" value="HAMP"/>
    <property type="match status" value="1"/>
</dbReference>
<keyword evidence="10" id="KW-0067">ATP-binding</keyword>
<dbReference type="STRING" id="47500.AF333_15370"/>
<keyword evidence="9 18" id="KW-0418">Kinase</keyword>
<dbReference type="InterPro" id="IPR003661">
    <property type="entry name" value="HisK_dim/P_dom"/>
</dbReference>
<feature type="transmembrane region" description="Helical" evidence="15">
    <location>
        <begin position="156"/>
        <end position="178"/>
    </location>
</feature>
<dbReference type="SMART" id="SM00388">
    <property type="entry name" value="HisKA"/>
    <property type="match status" value="1"/>
</dbReference>